<evidence type="ECO:0000256" key="1">
    <source>
        <dbReference type="PROSITE-ProRule" id="PRU00339"/>
    </source>
</evidence>
<dbReference type="Gene3D" id="1.25.40.10">
    <property type="entry name" value="Tetratricopeptide repeat domain"/>
    <property type="match status" value="1"/>
</dbReference>
<dbReference type="Pfam" id="PF00498">
    <property type="entry name" value="FHA"/>
    <property type="match status" value="1"/>
</dbReference>
<dbReference type="Gene3D" id="2.60.200.20">
    <property type="match status" value="1"/>
</dbReference>
<feature type="compositionally biased region" description="Pro residues" evidence="2">
    <location>
        <begin position="181"/>
        <end position="194"/>
    </location>
</feature>
<keyword evidence="3" id="KW-1133">Transmembrane helix</keyword>
<dbReference type="RefSeq" id="WP_063243261.1">
    <property type="nucleotide sequence ID" value="NZ_LUKF01000007.1"/>
</dbReference>
<keyword evidence="3" id="KW-0472">Membrane</keyword>
<dbReference type="SUPFAM" id="SSF49879">
    <property type="entry name" value="SMAD/FHA domain"/>
    <property type="match status" value="1"/>
</dbReference>
<dbReference type="SMART" id="SM00240">
    <property type="entry name" value="FHA"/>
    <property type="match status" value="1"/>
</dbReference>
<feature type="domain" description="FHA" evidence="4">
    <location>
        <begin position="34"/>
        <end position="85"/>
    </location>
</feature>
<dbReference type="InterPro" id="IPR000253">
    <property type="entry name" value="FHA_dom"/>
</dbReference>
<gene>
    <name evidence="5" type="ORF">AZI85_16850</name>
</gene>
<dbReference type="EMBL" id="LUKF01000007">
    <property type="protein sequence ID" value="KYG67667.1"/>
    <property type="molecule type" value="Genomic_DNA"/>
</dbReference>
<accession>A0A150WTD0</accession>
<sequence>MSAAPQVKDTIKFNIEVTKGPHAGLKSTFAKASVTIGRGPENDIVLSGDPRTSRQHAEIKQRSGHEFVIVNLSQKNYVLVNGQNIQSEIINNDSVIQIGDTEIRFQAELPPSVSQSAPLASPTASILTPTPSPVTPQMPKPQAPMPRPTPTPNASQGYGGLPTMPPQGMPPAQPMAYGGYQPPPPGAGPMPGPGPKAAGSGPLANPKVRFYGIIAIVAVVGWWFFSSSGTKAKKDPNAIRTSSISMQDVMDAEKRSQELLTIKKEKYDSIQYRRAQENFIKGFRDFQQGQYARAREAFQVVLNLDPDNELAKRYYHLSKIKFDELVKFNMIQGNRYREKRNWRMCQSNYQNVLTMLQNRKDDPTFKEAKQFYEECTLNLEGRF</sequence>
<dbReference type="CDD" id="cd00060">
    <property type="entry name" value="FHA"/>
    <property type="match status" value="1"/>
</dbReference>
<comment type="caution">
    <text evidence="5">The sequence shown here is derived from an EMBL/GenBank/DDBJ whole genome shotgun (WGS) entry which is preliminary data.</text>
</comment>
<keyword evidence="3" id="KW-0812">Transmembrane</keyword>
<dbReference type="InterPro" id="IPR019734">
    <property type="entry name" value="TPR_rpt"/>
</dbReference>
<evidence type="ECO:0000313" key="6">
    <source>
        <dbReference type="Proteomes" id="UP000075391"/>
    </source>
</evidence>
<organism evidence="5 6">
    <name type="scientific">Bdellovibrio bacteriovorus</name>
    <dbReference type="NCBI Taxonomy" id="959"/>
    <lineage>
        <taxon>Bacteria</taxon>
        <taxon>Pseudomonadati</taxon>
        <taxon>Bdellovibrionota</taxon>
        <taxon>Bdellovibrionia</taxon>
        <taxon>Bdellovibrionales</taxon>
        <taxon>Pseudobdellovibrionaceae</taxon>
        <taxon>Bdellovibrio</taxon>
    </lineage>
</organism>
<feature type="transmembrane region" description="Helical" evidence="3">
    <location>
        <begin position="208"/>
        <end position="225"/>
    </location>
</feature>
<feature type="compositionally biased region" description="Polar residues" evidence="2">
    <location>
        <begin position="113"/>
        <end position="129"/>
    </location>
</feature>
<feature type="region of interest" description="Disordered" evidence="2">
    <location>
        <begin position="113"/>
        <end position="198"/>
    </location>
</feature>
<dbReference type="OrthoDB" id="5291181at2"/>
<evidence type="ECO:0000256" key="3">
    <source>
        <dbReference type="SAM" id="Phobius"/>
    </source>
</evidence>
<evidence type="ECO:0000259" key="4">
    <source>
        <dbReference type="PROSITE" id="PS50006"/>
    </source>
</evidence>
<dbReference type="InterPro" id="IPR011990">
    <property type="entry name" value="TPR-like_helical_dom_sf"/>
</dbReference>
<dbReference type="AlphaFoldDB" id="A0A150WTD0"/>
<feature type="repeat" description="TPR" evidence="1">
    <location>
        <begin position="275"/>
        <end position="308"/>
    </location>
</feature>
<evidence type="ECO:0000256" key="2">
    <source>
        <dbReference type="SAM" id="MobiDB-lite"/>
    </source>
</evidence>
<dbReference type="PROSITE" id="PS50005">
    <property type="entry name" value="TPR"/>
    <property type="match status" value="1"/>
</dbReference>
<proteinExistence type="predicted"/>
<dbReference type="SUPFAM" id="SSF48452">
    <property type="entry name" value="TPR-like"/>
    <property type="match status" value="1"/>
</dbReference>
<dbReference type="PROSITE" id="PS50006">
    <property type="entry name" value="FHA_DOMAIN"/>
    <property type="match status" value="1"/>
</dbReference>
<evidence type="ECO:0000313" key="5">
    <source>
        <dbReference type="EMBL" id="KYG67667.1"/>
    </source>
</evidence>
<protein>
    <recommendedName>
        <fullName evidence="4">FHA domain-containing protein</fullName>
    </recommendedName>
</protein>
<keyword evidence="1" id="KW-0802">TPR repeat</keyword>
<name>A0A150WTD0_BDEBC</name>
<dbReference type="Proteomes" id="UP000075391">
    <property type="component" value="Unassembled WGS sequence"/>
</dbReference>
<feature type="compositionally biased region" description="Pro residues" evidence="2">
    <location>
        <begin position="130"/>
        <end position="151"/>
    </location>
</feature>
<dbReference type="InterPro" id="IPR008984">
    <property type="entry name" value="SMAD_FHA_dom_sf"/>
</dbReference>
<feature type="compositionally biased region" description="Pro residues" evidence="2">
    <location>
        <begin position="163"/>
        <end position="173"/>
    </location>
</feature>
<reference evidence="5 6" key="1">
    <citation type="submission" date="2016-03" db="EMBL/GenBank/DDBJ databases">
        <authorList>
            <person name="Ploux O."/>
        </authorList>
    </citation>
    <scope>NUCLEOTIDE SEQUENCE [LARGE SCALE GENOMIC DNA]</scope>
    <source>
        <strain evidence="5 6">BER2</strain>
    </source>
</reference>